<dbReference type="OrthoDB" id="5296954at2"/>
<feature type="chain" id="PRO_5002667089" description="Lipoprotein" evidence="1">
    <location>
        <begin position="18"/>
        <end position="175"/>
    </location>
</feature>
<evidence type="ECO:0000256" key="1">
    <source>
        <dbReference type="SAM" id="SignalP"/>
    </source>
</evidence>
<dbReference type="Proteomes" id="UP000006201">
    <property type="component" value="Unassembled WGS sequence"/>
</dbReference>
<evidence type="ECO:0008006" key="4">
    <source>
        <dbReference type="Google" id="ProtNLM"/>
    </source>
</evidence>
<dbReference type="EMBL" id="AAOH01000001">
    <property type="protein sequence ID" value="EAR30396.1"/>
    <property type="molecule type" value="Genomic_DNA"/>
</dbReference>
<dbReference type="AlphaFoldDB" id="A4C4B4"/>
<dbReference type="HOGENOM" id="CLU_113723_0_0_6"/>
<organism evidence="2 3">
    <name type="scientific">Pseudoalteromonas tunicata D2</name>
    <dbReference type="NCBI Taxonomy" id="87626"/>
    <lineage>
        <taxon>Bacteria</taxon>
        <taxon>Pseudomonadati</taxon>
        <taxon>Pseudomonadota</taxon>
        <taxon>Gammaproteobacteria</taxon>
        <taxon>Alteromonadales</taxon>
        <taxon>Pseudoalteromonadaceae</taxon>
        <taxon>Pseudoalteromonas</taxon>
    </lineage>
</organism>
<dbReference type="eggNOG" id="ENOG5031DNS">
    <property type="taxonomic scope" value="Bacteria"/>
</dbReference>
<evidence type="ECO:0000313" key="3">
    <source>
        <dbReference type="Proteomes" id="UP000006201"/>
    </source>
</evidence>
<name>A4C4B4_9GAMM</name>
<proteinExistence type="predicted"/>
<feature type="signal peptide" evidence="1">
    <location>
        <begin position="1"/>
        <end position="17"/>
    </location>
</feature>
<gene>
    <name evidence="2" type="ORF">PTD2_02466</name>
</gene>
<comment type="caution">
    <text evidence="2">The sequence shown here is derived from an EMBL/GenBank/DDBJ whole genome shotgun (WGS) entry which is preliminary data.</text>
</comment>
<keyword evidence="3" id="KW-1185">Reference proteome</keyword>
<dbReference type="RefSeq" id="WP_009836694.1">
    <property type="nucleotide sequence ID" value="NZ_AAOH01000001.1"/>
</dbReference>
<protein>
    <recommendedName>
        <fullName evidence="4">Lipoprotein</fullName>
    </recommendedName>
</protein>
<reference evidence="2 3" key="1">
    <citation type="submission" date="2006-02" db="EMBL/GenBank/DDBJ databases">
        <authorList>
            <person name="Moran M.A."/>
            <person name="Kjelleberg S."/>
            <person name="Egan S."/>
            <person name="Saunders N."/>
            <person name="Thomas T."/>
            <person name="Ferriera S."/>
            <person name="Johnson J."/>
            <person name="Kravitz S."/>
            <person name="Halpern A."/>
            <person name="Remington K."/>
            <person name="Beeson K."/>
            <person name="Tran B."/>
            <person name="Rogers Y.-H."/>
            <person name="Friedman R."/>
            <person name="Venter J.C."/>
        </authorList>
    </citation>
    <scope>NUCLEOTIDE SEQUENCE [LARGE SCALE GENOMIC DNA]</scope>
    <source>
        <strain evidence="2 3">D2</strain>
    </source>
</reference>
<dbReference type="Pfam" id="PF12915">
    <property type="entry name" value="DUF3833"/>
    <property type="match status" value="1"/>
</dbReference>
<dbReference type="PROSITE" id="PS51257">
    <property type="entry name" value="PROKAR_LIPOPROTEIN"/>
    <property type="match status" value="1"/>
</dbReference>
<keyword evidence="1" id="KW-0732">Signal</keyword>
<sequence>MRFLLVIFSLLVLTACSNPTINDYQNTEPKLELDQFFNGKLKAYGLVLDRQGLVTRRFEVDLIGSWHNNQGELNEWFYFDDGEKSTRNWKLTKLADGNYTGTAGDVVGIAKGKTAGSALYWKYQLLIKYQGDDYEITLDDWMYLVDDKRLFNKTELSKFGFKVGEVILYIEKISS</sequence>
<accession>A4C4B4</accession>
<dbReference type="STRING" id="87626.PTD2_02466"/>
<evidence type="ECO:0000313" key="2">
    <source>
        <dbReference type="EMBL" id="EAR30396.1"/>
    </source>
</evidence>
<dbReference type="InterPro" id="IPR024409">
    <property type="entry name" value="DUF3833"/>
</dbReference>